<gene>
    <name evidence="2" type="ORF">PMAA_046200</name>
</gene>
<dbReference type="EMBL" id="DS995904">
    <property type="protein sequence ID" value="EEA20801.1"/>
    <property type="molecule type" value="Genomic_DNA"/>
</dbReference>
<accession>B6QRI0</accession>
<dbReference type="VEuPathDB" id="FungiDB:PMAA_046200"/>
<name>B6QRI0_TALMQ</name>
<dbReference type="OrthoDB" id="2563506at2759"/>
<evidence type="ECO:0008006" key="4">
    <source>
        <dbReference type="Google" id="ProtNLM"/>
    </source>
</evidence>
<protein>
    <recommendedName>
        <fullName evidence="4">Life-span regulatory factor domain-containing protein</fullName>
    </recommendedName>
</protein>
<evidence type="ECO:0000256" key="1">
    <source>
        <dbReference type="SAM" id="MobiDB-lite"/>
    </source>
</evidence>
<proteinExistence type="predicted"/>
<dbReference type="Proteomes" id="UP000001294">
    <property type="component" value="Unassembled WGS sequence"/>
</dbReference>
<evidence type="ECO:0000313" key="3">
    <source>
        <dbReference type="Proteomes" id="UP000001294"/>
    </source>
</evidence>
<dbReference type="HOGENOM" id="CLU_099513_2_0_1"/>
<sequence length="147" mass="15805">MSADWSLDFCLVCDQQTSGAGPYCSQSCRLADLDQNASESSLSSYPVYLSSKSTIQPKTSSVSSTQSRSSAVSRQPIGKRSSSSFSSTSSNEQSSSLTSTSSQTSLSSLTGTLSPSAALSNQVRHELQDYSKSFDQVRDWKRRLTNS</sequence>
<reference evidence="3" key="1">
    <citation type="journal article" date="2015" name="Genome Announc.">
        <title>Genome sequence of the AIDS-associated pathogen Penicillium marneffei (ATCC18224) and its near taxonomic relative Talaromyces stipitatus (ATCC10500).</title>
        <authorList>
            <person name="Nierman W.C."/>
            <person name="Fedorova-Abrams N.D."/>
            <person name="Andrianopoulos A."/>
        </authorList>
    </citation>
    <scope>NUCLEOTIDE SEQUENCE [LARGE SCALE GENOMIC DNA]</scope>
    <source>
        <strain evidence="3">ATCC 18224 / CBS 334.59 / QM 7333</strain>
    </source>
</reference>
<feature type="region of interest" description="Disordered" evidence="1">
    <location>
        <begin position="53"/>
        <end position="117"/>
    </location>
</feature>
<dbReference type="AlphaFoldDB" id="B6QRI0"/>
<organism evidence="2 3">
    <name type="scientific">Talaromyces marneffei (strain ATCC 18224 / CBS 334.59 / QM 7333)</name>
    <name type="common">Penicillium marneffei</name>
    <dbReference type="NCBI Taxonomy" id="441960"/>
    <lineage>
        <taxon>Eukaryota</taxon>
        <taxon>Fungi</taxon>
        <taxon>Dikarya</taxon>
        <taxon>Ascomycota</taxon>
        <taxon>Pezizomycotina</taxon>
        <taxon>Eurotiomycetes</taxon>
        <taxon>Eurotiomycetidae</taxon>
        <taxon>Eurotiales</taxon>
        <taxon>Trichocomaceae</taxon>
        <taxon>Talaromyces</taxon>
        <taxon>Talaromyces sect. Talaromyces</taxon>
    </lineage>
</organism>
<evidence type="ECO:0000313" key="2">
    <source>
        <dbReference type="EMBL" id="EEA20801.1"/>
    </source>
</evidence>
<dbReference type="PhylomeDB" id="B6QRI0"/>
<dbReference type="Pfam" id="PF12855">
    <property type="entry name" value="Ecl1"/>
    <property type="match status" value="1"/>
</dbReference>
<dbReference type="InterPro" id="IPR024368">
    <property type="entry name" value="Ecl1/2/3"/>
</dbReference>
<keyword evidence="3" id="KW-1185">Reference proteome</keyword>